<proteinExistence type="predicted"/>
<comment type="caution">
    <text evidence="1">The sequence shown here is derived from an EMBL/GenBank/DDBJ whole genome shotgun (WGS) entry which is preliminary data.</text>
</comment>
<reference evidence="1" key="2">
    <citation type="submission" date="2021-04" db="EMBL/GenBank/DDBJ databases">
        <authorList>
            <person name="Podell S."/>
        </authorList>
    </citation>
    <scope>NUCLEOTIDE SEQUENCE</scope>
    <source>
        <strain evidence="1">Hildebrandi</strain>
    </source>
</reference>
<dbReference type="EMBL" id="JAGRRH010000010">
    <property type="protein sequence ID" value="KAG7363507.1"/>
    <property type="molecule type" value="Genomic_DNA"/>
</dbReference>
<dbReference type="AlphaFoldDB" id="A0A9K3PXL2"/>
<evidence type="ECO:0000313" key="1">
    <source>
        <dbReference type="EMBL" id="KAG7363507.1"/>
    </source>
</evidence>
<organism evidence="1 2">
    <name type="scientific">Nitzschia inconspicua</name>
    <dbReference type="NCBI Taxonomy" id="303405"/>
    <lineage>
        <taxon>Eukaryota</taxon>
        <taxon>Sar</taxon>
        <taxon>Stramenopiles</taxon>
        <taxon>Ochrophyta</taxon>
        <taxon>Bacillariophyta</taxon>
        <taxon>Bacillariophyceae</taxon>
        <taxon>Bacillariophycidae</taxon>
        <taxon>Bacillariales</taxon>
        <taxon>Bacillariaceae</taxon>
        <taxon>Nitzschia</taxon>
    </lineage>
</organism>
<dbReference type="OrthoDB" id="126130at2759"/>
<keyword evidence="2" id="KW-1185">Reference proteome</keyword>
<accession>A0A9K3PXL2</accession>
<reference evidence="1" key="1">
    <citation type="journal article" date="2021" name="Sci. Rep.">
        <title>Diploid genomic architecture of Nitzschia inconspicua, an elite biomass production diatom.</title>
        <authorList>
            <person name="Oliver A."/>
            <person name="Podell S."/>
            <person name="Pinowska A."/>
            <person name="Traller J.C."/>
            <person name="Smith S.R."/>
            <person name="McClure R."/>
            <person name="Beliaev A."/>
            <person name="Bohutskyi P."/>
            <person name="Hill E.A."/>
            <person name="Rabines A."/>
            <person name="Zheng H."/>
            <person name="Allen L.Z."/>
            <person name="Kuo A."/>
            <person name="Grigoriev I.V."/>
            <person name="Allen A.E."/>
            <person name="Hazlebeck D."/>
            <person name="Allen E.E."/>
        </authorList>
    </citation>
    <scope>NUCLEOTIDE SEQUENCE</scope>
    <source>
        <strain evidence="1">Hildebrandi</strain>
    </source>
</reference>
<gene>
    <name evidence="1" type="ORF">IV203_026868</name>
</gene>
<evidence type="ECO:0000313" key="2">
    <source>
        <dbReference type="Proteomes" id="UP000693970"/>
    </source>
</evidence>
<dbReference type="Proteomes" id="UP000693970">
    <property type="component" value="Unassembled WGS sequence"/>
</dbReference>
<sequence>MPSVPINAAGDLPLNDALACVLTIKKGSIRDNPRGGTSKTLSFQISEGLAVLKAKIQATPLQPPLLEDFEVFFRRTKTSVQASYVPLSSDNFTDQLKHRWSKITQREVDEWQQDAGKTPQESNVFEFFVYQPRNRRGNTQQLQRATASRMAPARNQILAHHQRNNTQVGPIQLEHLATLNARLPDGSDLAFPNDASNRQADALDRSLEQFNAEEADAVARRNATYKPILIRFMGSTPIPVEVNVQSLREALGNPPYDCYHNGIFHGYRHDAVLPEEDVNDDEHETTQPGQGVNEP</sequence>
<protein>
    <submittedName>
        <fullName evidence="1">Uncharacterized protein</fullName>
    </submittedName>
</protein>
<name>A0A9K3PXL2_9STRA</name>